<feature type="region of interest" description="Disordered" evidence="2">
    <location>
        <begin position="99"/>
        <end position="122"/>
    </location>
</feature>
<dbReference type="PROSITE" id="PS50157">
    <property type="entry name" value="ZINC_FINGER_C2H2_2"/>
    <property type="match status" value="1"/>
</dbReference>
<feature type="compositionally biased region" description="Polar residues" evidence="2">
    <location>
        <begin position="112"/>
        <end position="122"/>
    </location>
</feature>
<evidence type="ECO:0000259" key="3">
    <source>
        <dbReference type="PROSITE" id="PS50157"/>
    </source>
</evidence>
<sequence length="168" mass="19033">MDIEDLPRTQSAPPTLEEHQKIQEDWLNQQDQVRFLSRNKRAYSEASLTVDSVGDAEERNLALFASDSTQHEPRVSIHHDVYMVIRPRIVSPTTANKELFAPQAKRRRKSPMDSSIPASGSNSDIPRDVDFTDWFAHFCAQCITAFSRSEALSEHRRVGCHPRSGNAS</sequence>
<protein>
    <recommendedName>
        <fullName evidence="3">C2H2-type domain-containing protein</fullName>
    </recommendedName>
</protein>
<organism evidence="4 5">
    <name type="scientific">Seiridium cardinale</name>
    <dbReference type="NCBI Taxonomy" id="138064"/>
    <lineage>
        <taxon>Eukaryota</taxon>
        <taxon>Fungi</taxon>
        <taxon>Dikarya</taxon>
        <taxon>Ascomycota</taxon>
        <taxon>Pezizomycotina</taxon>
        <taxon>Sordariomycetes</taxon>
        <taxon>Xylariomycetidae</taxon>
        <taxon>Amphisphaeriales</taxon>
        <taxon>Sporocadaceae</taxon>
        <taxon>Seiridium</taxon>
    </lineage>
</organism>
<feature type="domain" description="C2H2-type" evidence="3">
    <location>
        <begin position="137"/>
        <end position="161"/>
    </location>
</feature>
<name>A0ABR2XNU4_9PEZI</name>
<keyword evidence="1" id="KW-0479">Metal-binding</keyword>
<evidence type="ECO:0000313" key="4">
    <source>
        <dbReference type="EMBL" id="KAK9775340.1"/>
    </source>
</evidence>
<dbReference type="InterPro" id="IPR013087">
    <property type="entry name" value="Znf_C2H2_type"/>
</dbReference>
<dbReference type="Proteomes" id="UP001465668">
    <property type="component" value="Unassembled WGS sequence"/>
</dbReference>
<dbReference type="PROSITE" id="PS00028">
    <property type="entry name" value="ZINC_FINGER_C2H2_1"/>
    <property type="match status" value="1"/>
</dbReference>
<keyword evidence="5" id="KW-1185">Reference proteome</keyword>
<accession>A0ABR2XNU4</accession>
<proteinExistence type="predicted"/>
<comment type="caution">
    <text evidence="4">The sequence shown here is derived from an EMBL/GenBank/DDBJ whole genome shotgun (WGS) entry which is preliminary data.</text>
</comment>
<evidence type="ECO:0000256" key="2">
    <source>
        <dbReference type="SAM" id="MobiDB-lite"/>
    </source>
</evidence>
<evidence type="ECO:0000313" key="5">
    <source>
        <dbReference type="Proteomes" id="UP001465668"/>
    </source>
</evidence>
<keyword evidence="1" id="KW-0863">Zinc-finger</keyword>
<gene>
    <name evidence="4" type="ORF">SCAR479_08016</name>
</gene>
<dbReference type="EMBL" id="JARVKM010000035">
    <property type="protein sequence ID" value="KAK9775340.1"/>
    <property type="molecule type" value="Genomic_DNA"/>
</dbReference>
<reference evidence="4 5" key="1">
    <citation type="submission" date="2024-02" db="EMBL/GenBank/DDBJ databases">
        <title>First draft genome assembly of two strains of Seiridium cardinale.</title>
        <authorList>
            <person name="Emiliani G."/>
            <person name="Scali E."/>
        </authorList>
    </citation>
    <scope>NUCLEOTIDE SEQUENCE [LARGE SCALE GENOMIC DNA]</scope>
    <source>
        <strain evidence="4 5">BM-138-000479</strain>
    </source>
</reference>
<keyword evidence="1" id="KW-0862">Zinc</keyword>
<evidence type="ECO:0000256" key="1">
    <source>
        <dbReference type="PROSITE-ProRule" id="PRU00042"/>
    </source>
</evidence>